<dbReference type="AlphaFoldDB" id="A0A5J4WHS5"/>
<reference evidence="2 3" key="1">
    <citation type="submission" date="2019-03" db="EMBL/GenBank/DDBJ databases">
        <title>Single cell metagenomics reveals metabolic interactions within the superorganism composed of flagellate Streblomastix strix and complex community of Bacteroidetes bacteria on its surface.</title>
        <authorList>
            <person name="Treitli S.C."/>
            <person name="Kolisko M."/>
            <person name="Husnik F."/>
            <person name="Keeling P."/>
            <person name="Hampl V."/>
        </authorList>
    </citation>
    <scope>NUCLEOTIDE SEQUENCE [LARGE SCALE GENOMIC DNA]</scope>
    <source>
        <strain evidence="2">ST1C</strain>
    </source>
</reference>
<name>A0A5J4WHS5_9EUKA</name>
<protein>
    <submittedName>
        <fullName evidence="2">Uncharacterized protein</fullName>
    </submittedName>
</protein>
<proteinExistence type="predicted"/>
<evidence type="ECO:0000256" key="1">
    <source>
        <dbReference type="SAM" id="MobiDB-lite"/>
    </source>
</evidence>
<accession>A0A5J4WHS5</accession>
<organism evidence="2 3">
    <name type="scientific">Streblomastix strix</name>
    <dbReference type="NCBI Taxonomy" id="222440"/>
    <lineage>
        <taxon>Eukaryota</taxon>
        <taxon>Metamonada</taxon>
        <taxon>Preaxostyla</taxon>
        <taxon>Oxymonadida</taxon>
        <taxon>Streblomastigidae</taxon>
        <taxon>Streblomastix</taxon>
    </lineage>
</organism>
<evidence type="ECO:0000313" key="2">
    <source>
        <dbReference type="EMBL" id="KAA6394246.1"/>
    </source>
</evidence>
<dbReference type="EMBL" id="SNRW01001997">
    <property type="protein sequence ID" value="KAA6394246.1"/>
    <property type="molecule type" value="Genomic_DNA"/>
</dbReference>
<feature type="region of interest" description="Disordered" evidence="1">
    <location>
        <begin position="53"/>
        <end position="77"/>
    </location>
</feature>
<sequence>MTLESSEEEEVCEEIEQQYEDETKSSSSHFVRAVTPVCKCILNVVLSGNARQPLAKRRNRAEHNSVALENKDQRIKV</sequence>
<dbReference type="Proteomes" id="UP000324800">
    <property type="component" value="Unassembled WGS sequence"/>
</dbReference>
<comment type="caution">
    <text evidence="2">The sequence shown here is derived from an EMBL/GenBank/DDBJ whole genome shotgun (WGS) entry which is preliminary data.</text>
</comment>
<evidence type="ECO:0000313" key="3">
    <source>
        <dbReference type="Proteomes" id="UP000324800"/>
    </source>
</evidence>
<gene>
    <name evidence="2" type="ORF">EZS28_010230</name>
</gene>